<dbReference type="OrthoDB" id="408631at2759"/>
<dbReference type="Proteomes" id="UP000077266">
    <property type="component" value="Unassembled WGS sequence"/>
</dbReference>
<name>A0A165CKF5_EXIGL</name>
<gene>
    <name evidence="1" type="ORF">EXIGLDRAFT_778340</name>
</gene>
<dbReference type="InParanoid" id="A0A165CKF5"/>
<keyword evidence="2" id="KW-1185">Reference proteome</keyword>
<evidence type="ECO:0000313" key="2">
    <source>
        <dbReference type="Proteomes" id="UP000077266"/>
    </source>
</evidence>
<organism evidence="1 2">
    <name type="scientific">Exidia glandulosa HHB12029</name>
    <dbReference type="NCBI Taxonomy" id="1314781"/>
    <lineage>
        <taxon>Eukaryota</taxon>
        <taxon>Fungi</taxon>
        <taxon>Dikarya</taxon>
        <taxon>Basidiomycota</taxon>
        <taxon>Agaricomycotina</taxon>
        <taxon>Agaricomycetes</taxon>
        <taxon>Auriculariales</taxon>
        <taxon>Exidiaceae</taxon>
        <taxon>Exidia</taxon>
    </lineage>
</organism>
<dbReference type="SUPFAM" id="SSF53474">
    <property type="entry name" value="alpha/beta-Hydrolases"/>
    <property type="match status" value="1"/>
</dbReference>
<accession>A0A165CKF5</accession>
<dbReference type="AlphaFoldDB" id="A0A165CKF5"/>
<sequence>MKPTCCQCLHARSTRRRAPKAFGPSTHPAARVTFVARILGDVWFHAPVRALAKNVEKAWYYHYTYGRESGHVLHGVGLQSLFWPSTTGEGMGFKMLDRWVNFVVHGHPGDEAWKVKPRSVPLWRIEQIQAAEDVLKEMRGEWAR</sequence>
<reference evidence="1 2" key="1">
    <citation type="journal article" date="2016" name="Mol. Biol. Evol.">
        <title>Comparative Genomics of Early-Diverging Mushroom-Forming Fungi Provides Insights into the Origins of Lignocellulose Decay Capabilities.</title>
        <authorList>
            <person name="Nagy L.G."/>
            <person name="Riley R."/>
            <person name="Tritt A."/>
            <person name="Adam C."/>
            <person name="Daum C."/>
            <person name="Floudas D."/>
            <person name="Sun H."/>
            <person name="Yadav J.S."/>
            <person name="Pangilinan J."/>
            <person name="Larsson K.H."/>
            <person name="Matsuura K."/>
            <person name="Barry K."/>
            <person name="Labutti K."/>
            <person name="Kuo R."/>
            <person name="Ohm R.A."/>
            <person name="Bhattacharya S.S."/>
            <person name="Shirouzu T."/>
            <person name="Yoshinaga Y."/>
            <person name="Martin F.M."/>
            <person name="Grigoriev I.V."/>
            <person name="Hibbett D.S."/>
        </authorList>
    </citation>
    <scope>NUCLEOTIDE SEQUENCE [LARGE SCALE GENOMIC DNA]</scope>
    <source>
        <strain evidence="1 2">HHB12029</strain>
    </source>
</reference>
<protein>
    <submittedName>
        <fullName evidence="1">Uncharacterized protein</fullName>
    </submittedName>
</protein>
<dbReference type="InterPro" id="IPR029058">
    <property type="entry name" value="AB_hydrolase_fold"/>
</dbReference>
<dbReference type="Gene3D" id="3.40.50.1820">
    <property type="entry name" value="alpha/beta hydrolase"/>
    <property type="match status" value="1"/>
</dbReference>
<proteinExistence type="predicted"/>
<evidence type="ECO:0000313" key="1">
    <source>
        <dbReference type="EMBL" id="KZV82632.1"/>
    </source>
</evidence>
<dbReference type="EMBL" id="KV426311">
    <property type="protein sequence ID" value="KZV82632.1"/>
    <property type="molecule type" value="Genomic_DNA"/>
</dbReference>